<keyword evidence="5" id="KW-0539">Nucleus</keyword>
<reference evidence="8 9" key="1">
    <citation type="submission" date="2023-01" db="EMBL/GenBank/DDBJ databases">
        <authorList>
            <person name="Kreplak J."/>
        </authorList>
    </citation>
    <scope>NUCLEOTIDE SEQUENCE [LARGE SCALE GENOMIC DNA]</scope>
</reference>
<accession>A0AAV1AY70</accession>
<dbReference type="Gene3D" id="3.40.1810.10">
    <property type="entry name" value="Transcription factor, MADS-box"/>
    <property type="match status" value="1"/>
</dbReference>
<protein>
    <recommendedName>
        <fullName evidence="7">MADS-box domain-containing protein</fullName>
    </recommendedName>
</protein>
<sequence length="388" mass="43502">MARIRKRKITSKLIENFSQRKICYKTRLKGLFTKMNQVTTLCDLEACAIVFGPGDRTPVMWPSRDVAERLIHKLESMSECLRFKNVTDQLSFLKDKGERLQATVDKMKEDNEDRLMGSYMYQIENEGKPLSDFEPSVLNRLIRFMLKKYKIFSQKEEYYFPPPPPLPSMSCPLDDNNGADYEINTNEQSLNQQPLLDLVYQSDRMVTDFDNNVGSSIGPLPHENFEGFNNSGNGIPQGNSEGFPNNKLGIAIQANPSVGGGDTMFPRENFGVFLNSIDRSMGIPPYANPRVRVDEFFPQGKFDGFNGGSTSRVFNEGNNGGFNGENYSGNGENHQSNLFPQGDLKGFNGIPTNDGSGTTMSIPSNINEDNNNGRPMESFNGNFGDNNY</sequence>
<dbReference type="EMBL" id="OX451740">
    <property type="protein sequence ID" value="CAI8614946.1"/>
    <property type="molecule type" value="Genomic_DNA"/>
</dbReference>
<dbReference type="Proteomes" id="UP001157006">
    <property type="component" value="Chromosome 5"/>
</dbReference>
<keyword evidence="9" id="KW-1185">Reference proteome</keyword>
<keyword evidence="3" id="KW-0238">DNA-binding</keyword>
<dbReference type="GO" id="GO:0045944">
    <property type="term" value="P:positive regulation of transcription by RNA polymerase II"/>
    <property type="evidence" value="ECO:0007669"/>
    <property type="project" value="InterPro"/>
</dbReference>
<dbReference type="CDD" id="cd00266">
    <property type="entry name" value="MADS_SRF_like"/>
    <property type="match status" value="1"/>
</dbReference>
<gene>
    <name evidence="8" type="ORF">VFH_V154800</name>
</gene>
<feature type="domain" description="MADS-box" evidence="7">
    <location>
        <begin position="4"/>
        <end position="56"/>
    </location>
</feature>
<evidence type="ECO:0000256" key="4">
    <source>
        <dbReference type="ARBA" id="ARBA00023163"/>
    </source>
</evidence>
<dbReference type="InterPro" id="IPR033897">
    <property type="entry name" value="SRF-like_MADS-box"/>
</dbReference>
<keyword evidence="4" id="KW-0804">Transcription</keyword>
<evidence type="ECO:0000256" key="3">
    <source>
        <dbReference type="ARBA" id="ARBA00023125"/>
    </source>
</evidence>
<evidence type="ECO:0000256" key="2">
    <source>
        <dbReference type="ARBA" id="ARBA00023015"/>
    </source>
</evidence>
<comment type="subcellular location">
    <subcellularLocation>
        <location evidence="1">Nucleus</location>
    </subcellularLocation>
</comment>
<evidence type="ECO:0000256" key="1">
    <source>
        <dbReference type="ARBA" id="ARBA00004123"/>
    </source>
</evidence>
<dbReference type="GO" id="GO:0005634">
    <property type="term" value="C:nucleus"/>
    <property type="evidence" value="ECO:0007669"/>
    <property type="project" value="UniProtKB-SubCell"/>
</dbReference>
<dbReference type="AlphaFoldDB" id="A0AAV1AY70"/>
<evidence type="ECO:0000256" key="5">
    <source>
        <dbReference type="ARBA" id="ARBA00023242"/>
    </source>
</evidence>
<evidence type="ECO:0000256" key="6">
    <source>
        <dbReference type="SAM" id="MobiDB-lite"/>
    </source>
</evidence>
<evidence type="ECO:0000313" key="8">
    <source>
        <dbReference type="EMBL" id="CAI8614946.1"/>
    </source>
</evidence>
<dbReference type="SMART" id="SM00432">
    <property type="entry name" value="MADS"/>
    <property type="match status" value="1"/>
</dbReference>
<keyword evidence="2" id="KW-0805">Transcription regulation</keyword>
<dbReference type="Pfam" id="PF00319">
    <property type="entry name" value="SRF-TF"/>
    <property type="match status" value="1"/>
</dbReference>
<evidence type="ECO:0000313" key="9">
    <source>
        <dbReference type="Proteomes" id="UP001157006"/>
    </source>
</evidence>
<dbReference type="GO" id="GO:0046983">
    <property type="term" value="F:protein dimerization activity"/>
    <property type="evidence" value="ECO:0007669"/>
    <property type="project" value="InterPro"/>
</dbReference>
<organism evidence="8 9">
    <name type="scientific">Vicia faba</name>
    <name type="common">Broad bean</name>
    <name type="synonym">Faba vulgaris</name>
    <dbReference type="NCBI Taxonomy" id="3906"/>
    <lineage>
        <taxon>Eukaryota</taxon>
        <taxon>Viridiplantae</taxon>
        <taxon>Streptophyta</taxon>
        <taxon>Embryophyta</taxon>
        <taxon>Tracheophyta</taxon>
        <taxon>Spermatophyta</taxon>
        <taxon>Magnoliopsida</taxon>
        <taxon>eudicotyledons</taxon>
        <taxon>Gunneridae</taxon>
        <taxon>Pentapetalae</taxon>
        <taxon>rosids</taxon>
        <taxon>fabids</taxon>
        <taxon>Fabales</taxon>
        <taxon>Fabaceae</taxon>
        <taxon>Papilionoideae</taxon>
        <taxon>50 kb inversion clade</taxon>
        <taxon>NPAAA clade</taxon>
        <taxon>Hologalegina</taxon>
        <taxon>IRL clade</taxon>
        <taxon>Fabeae</taxon>
        <taxon>Vicia</taxon>
    </lineage>
</organism>
<dbReference type="InterPro" id="IPR002100">
    <property type="entry name" value="TF_MADSbox"/>
</dbReference>
<dbReference type="InterPro" id="IPR036879">
    <property type="entry name" value="TF_MADSbox_sf"/>
</dbReference>
<dbReference type="SUPFAM" id="SSF55455">
    <property type="entry name" value="SRF-like"/>
    <property type="match status" value="1"/>
</dbReference>
<dbReference type="PROSITE" id="PS50066">
    <property type="entry name" value="MADS_BOX_2"/>
    <property type="match status" value="1"/>
</dbReference>
<feature type="region of interest" description="Disordered" evidence="6">
    <location>
        <begin position="365"/>
        <end position="388"/>
    </location>
</feature>
<dbReference type="GO" id="GO:0000981">
    <property type="term" value="F:DNA-binding transcription factor activity, RNA polymerase II-specific"/>
    <property type="evidence" value="ECO:0007669"/>
    <property type="project" value="InterPro"/>
</dbReference>
<name>A0AAV1AY70_VICFA</name>
<dbReference type="GO" id="GO:0000987">
    <property type="term" value="F:cis-regulatory region sequence-specific DNA binding"/>
    <property type="evidence" value="ECO:0007669"/>
    <property type="project" value="InterPro"/>
</dbReference>
<proteinExistence type="predicted"/>
<evidence type="ECO:0000259" key="7">
    <source>
        <dbReference type="PROSITE" id="PS50066"/>
    </source>
</evidence>